<dbReference type="CDD" id="cd15571">
    <property type="entry name" value="ePHD"/>
    <property type="match status" value="1"/>
</dbReference>
<proteinExistence type="predicted"/>
<dbReference type="AlphaFoldDB" id="A0A1X6NWL0"/>
<dbReference type="InterPro" id="IPR052440">
    <property type="entry name" value="Trans_Reg/Chrom_Remod"/>
</dbReference>
<keyword evidence="4" id="KW-0862">Zinc</keyword>
<name>A0A1X6NWL0_PORUM</name>
<evidence type="ECO:0000313" key="8">
    <source>
        <dbReference type="Proteomes" id="UP000218209"/>
    </source>
</evidence>
<evidence type="ECO:0000256" key="5">
    <source>
        <dbReference type="SAM" id="MobiDB-lite"/>
    </source>
</evidence>
<organism evidence="7 8">
    <name type="scientific">Porphyra umbilicalis</name>
    <name type="common">Purple laver</name>
    <name type="synonym">Red alga</name>
    <dbReference type="NCBI Taxonomy" id="2786"/>
    <lineage>
        <taxon>Eukaryota</taxon>
        <taxon>Rhodophyta</taxon>
        <taxon>Bangiophyceae</taxon>
        <taxon>Bangiales</taxon>
        <taxon>Bangiaceae</taxon>
        <taxon>Porphyra</taxon>
    </lineage>
</organism>
<feature type="domain" description="PHD-type" evidence="6">
    <location>
        <begin position="163"/>
        <end position="267"/>
    </location>
</feature>
<evidence type="ECO:0000256" key="2">
    <source>
        <dbReference type="ARBA" id="ARBA00022723"/>
    </source>
</evidence>
<dbReference type="PANTHER" id="PTHR14955">
    <property type="entry name" value="RETINOIC ACID INDUCED 1/TRANSCRIPTION FACTOR 20"/>
    <property type="match status" value="1"/>
</dbReference>
<dbReference type="GO" id="GO:0008270">
    <property type="term" value="F:zinc ion binding"/>
    <property type="evidence" value="ECO:0007669"/>
    <property type="project" value="UniProtKB-KW"/>
</dbReference>
<feature type="compositionally biased region" description="Pro residues" evidence="5">
    <location>
        <begin position="76"/>
        <end position="91"/>
    </location>
</feature>
<feature type="compositionally biased region" description="Basic and acidic residues" evidence="5">
    <location>
        <begin position="913"/>
        <end position="926"/>
    </location>
</feature>
<feature type="region of interest" description="Disordered" evidence="5">
    <location>
        <begin position="549"/>
        <end position="581"/>
    </location>
</feature>
<gene>
    <name evidence="7" type="ORF">BU14_0384s0006</name>
</gene>
<reference evidence="7 8" key="1">
    <citation type="submission" date="2017-03" db="EMBL/GenBank/DDBJ databases">
        <title>WGS assembly of Porphyra umbilicalis.</title>
        <authorList>
            <person name="Brawley S.H."/>
            <person name="Blouin N.A."/>
            <person name="Ficko-Blean E."/>
            <person name="Wheeler G.L."/>
            <person name="Lohr M."/>
            <person name="Goodson H.V."/>
            <person name="Jenkins J.W."/>
            <person name="Blaby-Haas C.E."/>
            <person name="Helliwell K.E."/>
            <person name="Chan C."/>
            <person name="Marriage T."/>
            <person name="Bhattacharya D."/>
            <person name="Klein A.S."/>
            <person name="Badis Y."/>
            <person name="Brodie J."/>
            <person name="Cao Y."/>
            <person name="Collen J."/>
            <person name="Dittami S.M."/>
            <person name="Gachon C.M."/>
            <person name="Green B.R."/>
            <person name="Karpowicz S."/>
            <person name="Kim J.W."/>
            <person name="Kudahl U."/>
            <person name="Lin S."/>
            <person name="Michel G."/>
            <person name="Mittag M."/>
            <person name="Olson B.J."/>
            <person name="Pangilinan J."/>
            <person name="Peng Y."/>
            <person name="Qiu H."/>
            <person name="Shu S."/>
            <person name="Singer J.T."/>
            <person name="Smith A.G."/>
            <person name="Sprecher B.N."/>
            <person name="Wagner V."/>
            <person name="Wang W."/>
            <person name="Wang Z.-Y."/>
            <person name="Yan J."/>
            <person name="Yarish C."/>
            <person name="Zoeuner-Riek S."/>
            <person name="Zhuang Y."/>
            <person name="Zou Y."/>
            <person name="Lindquist E.A."/>
            <person name="Grimwood J."/>
            <person name="Barry K."/>
            <person name="Rokhsar D.S."/>
            <person name="Schmutz J."/>
            <person name="Stiller J.W."/>
            <person name="Grossman A.R."/>
            <person name="Prochnik S.E."/>
        </authorList>
    </citation>
    <scope>NUCLEOTIDE SEQUENCE [LARGE SCALE GENOMIC DNA]</scope>
    <source>
        <strain evidence="7">4086291</strain>
    </source>
</reference>
<evidence type="ECO:0000256" key="1">
    <source>
        <dbReference type="ARBA" id="ARBA00022553"/>
    </source>
</evidence>
<dbReference type="InterPro" id="IPR013083">
    <property type="entry name" value="Znf_RING/FYVE/PHD"/>
</dbReference>
<accession>A0A1X6NWL0</accession>
<dbReference type="InterPro" id="IPR001965">
    <property type="entry name" value="Znf_PHD"/>
</dbReference>
<sequence>MRGGKVRAGKVIGGSQDDVRQCAPFQDGHGSMVPPRSGPSVGSATGERAEEEPAIEAISLITPPDSPAPDDAVAGPTPPAVAQPSIPPPRPLTAAVVARPPPRDPAPLLPINLPSHASDEDPSYDPYPSRGRRRSSRGDRARVAVADPECNFCPGFSRTGGVLPSDLLGPFEGRSMLGRGNKRLWVHEVCALWAPEVYRDPDTKAMVGIHKAYVRGQRLRCSECSRFGATVGCYVPSCDEVFHYLCVMAGGCPLVEEPHVILCERHKDQAASPEIIAMMGSIAAAAAAAVTRSEAVTAASAGDPDAAKDAPHSEVTGLRRGRTEAIVCRDARISSCPPTGKAVTVALRTGRVLGPGERLILGDRPMRVPANALASVLARMPAAVKAPASIGSSIKKVGNDVQASPCRSPFMLVRNLKQTHAFQRGELRPSVHVVPPSYTNTVAAPSLPPTSPRTARPVGKGKALAVPGGPGWCSATGGGGGAGWLGTSRVPSGGPAGGAAGATFGERSPHDGGHMSGMLAAVAAAAARADSIYPLDRGGTLAKESGGAMAHLGTTAPGSHSLALGSSPPGRAVDRDGSESDSDDEIALVDVLCSVCASKAAAALTESAAALAAPAILTTPRSAAGVPVVGTVLPSLSIAAAVEAVAGGRVCGIDGKAAPCAKPSTVFAVTSTAGSGARAISHAELSAEGIVRDKAAAAPTGPKLPPVASTGHVTAEVAAAEARTISFGRGTSASAAPLPAVALSVAPRLVAARALARPAAAIFHIPKSLERDDTHVAAPASSAGHTSESSGADRVAVGDMPGAGQAHKSVSGAADAVLLTAAPAAATRTLVLRAASAAVVDTAAQSPIVGRAAAATAAAAAIAAASSSRDAGDDASEVVVATAEPLETMGSGGTRSTRGLQPSGDQNQVDGSGDDRSRVAHAERAPRLPAFRVIGKPPRGR</sequence>
<keyword evidence="3" id="KW-0863">Zinc-finger</keyword>
<dbReference type="Proteomes" id="UP000218209">
    <property type="component" value="Unassembled WGS sequence"/>
</dbReference>
<dbReference type="PROSITE" id="PS51805">
    <property type="entry name" value="EPHD"/>
    <property type="match status" value="1"/>
</dbReference>
<evidence type="ECO:0000313" key="7">
    <source>
        <dbReference type="EMBL" id="OSX73019.1"/>
    </source>
</evidence>
<dbReference type="InterPro" id="IPR034732">
    <property type="entry name" value="EPHD"/>
</dbReference>
<dbReference type="SMART" id="SM00249">
    <property type="entry name" value="PHD"/>
    <property type="match status" value="1"/>
</dbReference>
<dbReference type="OrthoDB" id="6077at2759"/>
<protein>
    <recommendedName>
        <fullName evidence="6">PHD-type domain-containing protein</fullName>
    </recommendedName>
</protein>
<keyword evidence="8" id="KW-1185">Reference proteome</keyword>
<dbReference type="GO" id="GO:0005634">
    <property type="term" value="C:nucleus"/>
    <property type="evidence" value="ECO:0007669"/>
    <property type="project" value="TreeGrafter"/>
</dbReference>
<evidence type="ECO:0000256" key="4">
    <source>
        <dbReference type="ARBA" id="ARBA00022833"/>
    </source>
</evidence>
<dbReference type="GO" id="GO:0006357">
    <property type="term" value="P:regulation of transcription by RNA polymerase II"/>
    <property type="evidence" value="ECO:0007669"/>
    <property type="project" value="TreeGrafter"/>
</dbReference>
<feature type="region of interest" description="Disordered" evidence="5">
    <location>
        <begin position="883"/>
        <end position="941"/>
    </location>
</feature>
<feature type="region of interest" description="Disordered" evidence="5">
    <location>
        <begin position="1"/>
        <end position="141"/>
    </location>
</feature>
<dbReference type="PANTHER" id="PTHR14955:SF4">
    <property type="entry name" value="PHD-TYPE DOMAIN-CONTAINING PROTEIN"/>
    <property type="match status" value="1"/>
</dbReference>
<dbReference type="Gene3D" id="3.30.40.10">
    <property type="entry name" value="Zinc/RING finger domain, C3HC4 (zinc finger)"/>
    <property type="match status" value="1"/>
</dbReference>
<evidence type="ECO:0000256" key="3">
    <source>
        <dbReference type="ARBA" id="ARBA00022771"/>
    </source>
</evidence>
<evidence type="ECO:0000259" key="6">
    <source>
        <dbReference type="PROSITE" id="PS51805"/>
    </source>
</evidence>
<dbReference type="Pfam" id="PF13771">
    <property type="entry name" value="zf-HC5HC2H"/>
    <property type="match status" value="1"/>
</dbReference>
<keyword evidence="2" id="KW-0479">Metal-binding</keyword>
<feature type="region of interest" description="Disordered" evidence="5">
    <location>
        <begin position="442"/>
        <end position="463"/>
    </location>
</feature>
<feature type="region of interest" description="Disordered" evidence="5">
    <location>
        <begin position="777"/>
        <end position="807"/>
    </location>
</feature>
<feature type="compositionally biased region" description="Low complexity" evidence="5">
    <location>
        <begin position="55"/>
        <end position="75"/>
    </location>
</feature>
<keyword evidence="1" id="KW-0597">Phosphoprotein</keyword>
<dbReference type="EMBL" id="KV919024">
    <property type="protein sequence ID" value="OSX73019.1"/>
    <property type="molecule type" value="Genomic_DNA"/>
</dbReference>
<feature type="compositionally biased region" description="Pro residues" evidence="5">
    <location>
        <begin position="99"/>
        <end position="108"/>
    </location>
</feature>